<gene>
    <name evidence="1" type="ORF">SAMEA3375112_01980</name>
</gene>
<evidence type="ECO:0000313" key="2">
    <source>
        <dbReference type="Proteomes" id="UP000189137"/>
    </source>
</evidence>
<dbReference type="Proteomes" id="UP000189137">
    <property type="component" value="Unassembled WGS sequence"/>
</dbReference>
<dbReference type="EMBL" id="FUPS01000006">
    <property type="protein sequence ID" value="SJS39746.1"/>
    <property type="molecule type" value="Genomic_DNA"/>
</dbReference>
<accession>A0A9X8RJ05</accession>
<dbReference type="AlphaFoldDB" id="A0A9X8RJ05"/>
<proteinExistence type="predicted"/>
<evidence type="ECO:0000313" key="1">
    <source>
        <dbReference type="EMBL" id="SJS39746.1"/>
    </source>
</evidence>
<organism evidence="1 2">
    <name type="scientific">Clostridioides difficile</name>
    <name type="common">Peptoclostridium difficile</name>
    <dbReference type="NCBI Taxonomy" id="1496"/>
    <lineage>
        <taxon>Bacteria</taxon>
        <taxon>Bacillati</taxon>
        <taxon>Bacillota</taxon>
        <taxon>Clostridia</taxon>
        <taxon>Peptostreptococcales</taxon>
        <taxon>Peptostreptococcaceae</taxon>
        <taxon>Clostridioides</taxon>
    </lineage>
</organism>
<protein>
    <recommendedName>
        <fullName evidence="3">Phage gp6-like head-tail connector protein</fullName>
    </recommendedName>
</protein>
<dbReference type="RefSeq" id="WP_021378991.1">
    <property type="nucleotide sequence ID" value="NZ_BINL01000017.1"/>
</dbReference>
<reference evidence="1 2" key="1">
    <citation type="submission" date="2017-02" db="EMBL/GenBank/DDBJ databases">
        <authorList>
            <consortium name="Pathogen Informatics"/>
        </authorList>
    </citation>
    <scope>NUCLEOTIDE SEQUENCE [LARGE SCALE GENOMIC DNA]</scope>
    <source>
        <strain evidence="1 2">VRECD0157</strain>
    </source>
</reference>
<evidence type="ECO:0008006" key="3">
    <source>
        <dbReference type="Google" id="ProtNLM"/>
    </source>
</evidence>
<name>A0A9X8RJ05_CLODI</name>
<comment type="caution">
    <text evidence="1">The sequence shown here is derived from an EMBL/GenBank/DDBJ whole genome shotgun (WGS) entry which is preliminary data.</text>
</comment>
<sequence length="95" mass="11377">MENENIKSVVEEVKEYLNITWIEEDAKIEKMVVRGIDYFENEIAGIALDFKDNFNRELLFNYCRYVRNNAIEYFEENFSKELLRLQIKSAANEVI</sequence>